<keyword evidence="2" id="KW-1185">Reference proteome</keyword>
<evidence type="ECO:0000313" key="2">
    <source>
        <dbReference type="Proteomes" id="UP000634667"/>
    </source>
</evidence>
<evidence type="ECO:0000313" key="1">
    <source>
        <dbReference type="EMBL" id="GGW54583.1"/>
    </source>
</evidence>
<dbReference type="Proteomes" id="UP000634667">
    <property type="component" value="Unassembled WGS sequence"/>
</dbReference>
<reference evidence="2" key="1">
    <citation type="journal article" date="2019" name="Int. J. Syst. Evol. Microbiol.">
        <title>The Global Catalogue of Microorganisms (GCM) 10K type strain sequencing project: providing services to taxonomists for standard genome sequencing and annotation.</title>
        <authorList>
            <consortium name="The Broad Institute Genomics Platform"/>
            <consortium name="The Broad Institute Genome Sequencing Center for Infectious Disease"/>
            <person name="Wu L."/>
            <person name="Ma J."/>
        </authorList>
    </citation>
    <scope>NUCLEOTIDE SEQUENCE [LARGE SCALE GENOMIC DNA]</scope>
    <source>
        <strain evidence="2">KCTC 23723</strain>
    </source>
</reference>
<accession>A0ABQ2WH67</accession>
<proteinExistence type="predicted"/>
<sequence>MAAESGYHLLVPTYSSSFNTCFYCGCIAAEFDYAPPVQYRDFYLATKEASEFLKIPTCGECHEHLKACKAGTLEERRTFAKDKLAKKYAKALTIYEMWSENELNDLDFSLRHSIEAGLTLGEETTERLRYPGFDYEAAEHQQSVPYNTPKYFEVFGDQFTTFREALDFASKAYRIPKNTLKEYFADNNNSFEEAIHAIHKEVAEKEFTKQLKTLCNAFAKKHKQPIIFVHKQVERYLSENEEMTIPEALEHLFLTRVMPQQKIIKG</sequence>
<name>A0ABQ2WH67_9ALTE</name>
<protein>
    <submittedName>
        <fullName evidence="1">Uncharacterized protein</fullName>
    </submittedName>
</protein>
<gene>
    <name evidence="1" type="ORF">GCM10008111_08190</name>
</gene>
<dbReference type="EMBL" id="BMYR01000003">
    <property type="protein sequence ID" value="GGW54583.1"/>
    <property type="molecule type" value="Genomic_DNA"/>
</dbReference>
<organism evidence="1 2">
    <name type="scientific">Alishewanella tabrizica</name>
    <dbReference type="NCBI Taxonomy" id="671278"/>
    <lineage>
        <taxon>Bacteria</taxon>
        <taxon>Pseudomonadati</taxon>
        <taxon>Pseudomonadota</taxon>
        <taxon>Gammaproteobacteria</taxon>
        <taxon>Alteromonadales</taxon>
        <taxon>Alteromonadaceae</taxon>
        <taxon>Alishewanella</taxon>
    </lineage>
</organism>
<dbReference type="RefSeq" id="WP_189480808.1">
    <property type="nucleotide sequence ID" value="NZ_BMYR01000003.1"/>
</dbReference>
<comment type="caution">
    <text evidence="1">The sequence shown here is derived from an EMBL/GenBank/DDBJ whole genome shotgun (WGS) entry which is preliminary data.</text>
</comment>